<feature type="domain" description="Response regulatory" evidence="2">
    <location>
        <begin position="1"/>
        <end position="97"/>
    </location>
</feature>
<evidence type="ECO:0000256" key="1">
    <source>
        <dbReference type="PROSITE-ProRule" id="PRU00169"/>
    </source>
</evidence>
<name>A0ABS4E240_9HYPH</name>
<gene>
    <name evidence="3" type="ORF">J2Z17_003467</name>
</gene>
<dbReference type="Proteomes" id="UP000759443">
    <property type="component" value="Unassembled WGS sequence"/>
</dbReference>
<comment type="caution">
    <text evidence="3">The sequence shown here is derived from an EMBL/GenBank/DDBJ whole genome shotgun (WGS) entry which is preliminary data.</text>
</comment>
<keyword evidence="4" id="KW-1185">Reference proteome</keyword>
<dbReference type="Gene3D" id="3.40.50.2300">
    <property type="match status" value="1"/>
</dbReference>
<dbReference type="PANTHER" id="PTHR44520">
    <property type="entry name" value="RESPONSE REGULATOR RCP1-RELATED"/>
    <property type="match status" value="1"/>
</dbReference>
<dbReference type="PROSITE" id="PS50110">
    <property type="entry name" value="RESPONSE_REGULATORY"/>
    <property type="match status" value="1"/>
</dbReference>
<protein>
    <submittedName>
        <fullName evidence="3">CheY-like chemotaxis protein</fullName>
    </submittedName>
</protein>
<dbReference type="EMBL" id="JAGGJU010000009">
    <property type="protein sequence ID" value="MBP1852015.1"/>
    <property type="molecule type" value="Genomic_DNA"/>
</dbReference>
<evidence type="ECO:0000313" key="4">
    <source>
        <dbReference type="Proteomes" id="UP000759443"/>
    </source>
</evidence>
<feature type="modified residue" description="4-aspartylphosphate" evidence="1">
    <location>
        <position position="30"/>
    </location>
</feature>
<proteinExistence type="predicted"/>
<evidence type="ECO:0000259" key="2">
    <source>
        <dbReference type="PROSITE" id="PS50110"/>
    </source>
</evidence>
<evidence type="ECO:0000313" key="3">
    <source>
        <dbReference type="EMBL" id="MBP1852015.1"/>
    </source>
</evidence>
<dbReference type="Pfam" id="PF00072">
    <property type="entry name" value="Response_reg"/>
    <property type="match status" value="1"/>
</dbReference>
<dbReference type="InterPro" id="IPR052893">
    <property type="entry name" value="TCS_response_regulator"/>
</dbReference>
<dbReference type="InterPro" id="IPR011006">
    <property type="entry name" value="CheY-like_superfamily"/>
</dbReference>
<organism evidence="3 4">
    <name type="scientific">Rhizobium halophytocola</name>
    <dbReference type="NCBI Taxonomy" id="735519"/>
    <lineage>
        <taxon>Bacteria</taxon>
        <taxon>Pseudomonadati</taxon>
        <taxon>Pseudomonadota</taxon>
        <taxon>Alphaproteobacteria</taxon>
        <taxon>Hyphomicrobiales</taxon>
        <taxon>Rhizobiaceae</taxon>
        <taxon>Rhizobium/Agrobacterium group</taxon>
        <taxon>Rhizobium</taxon>
    </lineage>
</organism>
<sequence length="97" mass="10528">MTFVDGEDALEVLRNRIATGQPLPGIIVVDLYLPGLDGSDLLRAISALDTDEKIFFAVCSGSSFSEDEARCRDAGAAAFFEKPLDLAQLAKAYEQWT</sequence>
<dbReference type="InterPro" id="IPR001789">
    <property type="entry name" value="Sig_transdc_resp-reg_receiver"/>
</dbReference>
<accession>A0ABS4E240</accession>
<dbReference type="SUPFAM" id="SSF52172">
    <property type="entry name" value="CheY-like"/>
    <property type="match status" value="1"/>
</dbReference>
<reference evidence="3 4" key="1">
    <citation type="submission" date="2021-03" db="EMBL/GenBank/DDBJ databases">
        <title>Genomic Encyclopedia of Type Strains, Phase IV (KMG-IV): sequencing the most valuable type-strain genomes for metagenomic binning, comparative biology and taxonomic classification.</title>
        <authorList>
            <person name="Goeker M."/>
        </authorList>
    </citation>
    <scope>NUCLEOTIDE SEQUENCE [LARGE SCALE GENOMIC DNA]</scope>
    <source>
        <strain evidence="3 4">DSM 21600</strain>
    </source>
</reference>
<keyword evidence="1" id="KW-0597">Phosphoprotein</keyword>